<organism evidence="7">
    <name type="scientific">Cyclophora tenuis</name>
    <name type="common">Marine diatom</name>
    <dbReference type="NCBI Taxonomy" id="216820"/>
    <lineage>
        <taxon>Eukaryota</taxon>
        <taxon>Sar</taxon>
        <taxon>Stramenopiles</taxon>
        <taxon>Ochrophyta</taxon>
        <taxon>Bacillariophyta</taxon>
        <taxon>Fragilariophyceae</taxon>
        <taxon>Fragilariophycidae</taxon>
        <taxon>Cyclophorales</taxon>
        <taxon>Cyclophoraceae</taxon>
        <taxon>Cyclophora</taxon>
    </lineage>
</organism>
<dbReference type="GO" id="GO:0005634">
    <property type="term" value="C:nucleus"/>
    <property type="evidence" value="ECO:0007669"/>
    <property type="project" value="UniProtKB-SubCell"/>
</dbReference>
<dbReference type="AlphaFoldDB" id="A0A7S1D3P4"/>
<feature type="compositionally biased region" description="Low complexity" evidence="5">
    <location>
        <begin position="122"/>
        <end position="146"/>
    </location>
</feature>
<dbReference type="InterPro" id="IPR036388">
    <property type="entry name" value="WH-like_DNA-bd_sf"/>
</dbReference>
<accession>A0A7S1D3P4</accession>
<evidence type="ECO:0000313" key="7">
    <source>
        <dbReference type="EMBL" id="CAD8937108.1"/>
    </source>
</evidence>
<evidence type="ECO:0000256" key="3">
    <source>
        <dbReference type="ARBA" id="ARBA00023242"/>
    </source>
</evidence>
<feature type="region of interest" description="Disordered" evidence="5">
    <location>
        <begin position="95"/>
        <end position="152"/>
    </location>
</feature>
<evidence type="ECO:0000256" key="5">
    <source>
        <dbReference type="SAM" id="MobiDB-lite"/>
    </source>
</evidence>
<dbReference type="InterPro" id="IPR036390">
    <property type="entry name" value="WH_DNA-bd_sf"/>
</dbReference>
<dbReference type="FunFam" id="1.10.10.10:FF:000479">
    <property type="entry name" value="Predicted protein"/>
    <property type="match status" value="1"/>
</dbReference>
<evidence type="ECO:0000259" key="6">
    <source>
        <dbReference type="SMART" id="SM00415"/>
    </source>
</evidence>
<dbReference type="SUPFAM" id="SSF46785">
    <property type="entry name" value="Winged helix' DNA-binding domain"/>
    <property type="match status" value="1"/>
</dbReference>
<reference evidence="7" key="1">
    <citation type="submission" date="2021-01" db="EMBL/GenBank/DDBJ databases">
        <authorList>
            <person name="Corre E."/>
            <person name="Pelletier E."/>
            <person name="Niang G."/>
            <person name="Scheremetjew M."/>
            <person name="Finn R."/>
            <person name="Kale V."/>
            <person name="Holt S."/>
            <person name="Cochrane G."/>
            <person name="Meng A."/>
            <person name="Brown T."/>
            <person name="Cohen L."/>
        </authorList>
    </citation>
    <scope>NUCLEOTIDE SEQUENCE</scope>
    <source>
        <strain evidence="7">ECT3854</strain>
    </source>
</reference>
<sequence length="289" mass="32042">MEILCDRTNHDAIAWLPHGRAFIIVNRQKFANTVLPKYFRKTKYTSFTRKLNRWNFTRVTRGPELGAYYHEFFQRGKEALCTQMYCKNERAKFAVSSKDSNNNNNNKSNRKNSSKPTESVLSGPSISSSTTTATTQPTTTTMSPPTIVQCPESPLSAGSELLQFTSTLSSSKPVTPSVNPAVQARMMMSGGYLNNNNNNSNNNSNQMFGSQDPVTSSILDSALSVLHQGAIPQEVSHALYAQTPLPEMLMLRAQIAALQHQQQQQRQLQQQQVVPQSGSSLYNCRASAA</sequence>
<dbReference type="Gene3D" id="1.10.10.10">
    <property type="entry name" value="Winged helix-like DNA-binding domain superfamily/Winged helix DNA-binding domain"/>
    <property type="match status" value="1"/>
</dbReference>
<dbReference type="InterPro" id="IPR000232">
    <property type="entry name" value="HSF_DNA-bd"/>
</dbReference>
<feature type="domain" description="HSF-type DNA-binding" evidence="6">
    <location>
        <begin position="2"/>
        <end position="87"/>
    </location>
</feature>
<evidence type="ECO:0000256" key="1">
    <source>
        <dbReference type="ARBA" id="ARBA00004123"/>
    </source>
</evidence>
<dbReference type="GO" id="GO:0043565">
    <property type="term" value="F:sequence-specific DNA binding"/>
    <property type="evidence" value="ECO:0007669"/>
    <property type="project" value="InterPro"/>
</dbReference>
<dbReference type="PANTHER" id="PTHR10015:SF206">
    <property type="entry name" value="HSF-TYPE DNA-BINDING DOMAIN-CONTAINING PROTEIN"/>
    <property type="match status" value="1"/>
</dbReference>
<dbReference type="PANTHER" id="PTHR10015">
    <property type="entry name" value="HEAT SHOCK TRANSCRIPTION FACTOR"/>
    <property type="match status" value="1"/>
</dbReference>
<dbReference type="Pfam" id="PF00447">
    <property type="entry name" value="HSF_DNA-bind"/>
    <property type="match status" value="1"/>
</dbReference>
<gene>
    <name evidence="7" type="ORF">CTEN0397_LOCUS8167</name>
</gene>
<name>A0A7S1D3P4_CYCTE</name>
<dbReference type="GO" id="GO:0003700">
    <property type="term" value="F:DNA-binding transcription factor activity"/>
    <property type="evidence" value="ECO:0007669"/>
    <property type="project" value="InterPro"/>
</dbReference>
<feature type="compositionally biased region" description="Low complexity" evidence="5">
    <location>
        <begin position="96"/>
        <end position="107"/>
    </location>
</feature>
<comment type="subcellular location">
    <subcellularLocation>
        <location evidence="1">Nucleus</location>
    </subcellularLocation>
</comment>
<keyword evidence="3" id="KW-0539">Nucleus</keyword>
<evidence type="ECO:0000256" key="4">
    <source>
        <dbReference type="RuleBase" id="RU004020"/>
    </source>
</evidence>
<dbReference type="SMART" id="SM00415">
    <property type="entry name" value="HSF"/>
    <property type="match status" value="1"/>
</dbReference>
<proteinExistence type="inferred from homology"/>
<feature type="compositionally biased region" description="Low complexity" evidence="5">
    <location>
        <begin position="194"/>
        <end position="205"/>
    </location>
</feature>
<protein>
    <recommendedName>
        <fullName evidence="6">HSF-type DNA-binding domain-containing protein</fullName>
    </recommendedName>
</protein>
<keyword evidence="2" id="KW-0238">DNA-binding</keyword>
<evidence type="ECO:0000256" key="2">
    <source>
        <dbReference type="ARBA" id="ARBA00023125"/>
    </source>
</evidence>
<dbReference type="EMBL" id="HBFW01012789">
    <property type="protein sequence ID" value="CAD8937108.1"/>
    <property type="molecule type" value="Transcribed_RNA"/>
</dbReference>
<feature type="region of interest" description="Disordered" evidence="5">
    <location>
        <begin position="192"/>
        <end position="212"/>
    </location>
</feature>
<comment type="similarity">
    <text evidence="4">Belongs to the HSF family.</text>
</comment>